<evidence type="ECO:0000313" key="3">
    <source>
        <dbReference type="Proteomes" id="UP000239731"/>
    </source>
</evidence>
<evidence type="ECO:0000259" key="1">
    <source>
        <dbReference type="Pfam" id="PF21882"/>
    </source>
</evidence>
<reference evidence="2 3" key="1">
    <citation type="submission" date="2018-03" db="EMBL/GenBank/DDBJ databases">
        <title>Blue discolouration in mozzarella cheese caused by Pseudomonas fluorescens.</title>
        <authorList>
            <person name="Chiesa F."/>
            <person name="Dalmasso A."/>
            <person name="Lomonaco S."/>
        </authorList>
    </citation>
    <scope>NUCLEOTIDE SEQUENCE [LARGE SCALE GENOMIC DNA]</scope>
    <source>
        <strain evidence="2 3">11293</strain>
    </source>
</reference>
<dbReference type="AlphaFoldDB" id="A0A2T0I6I0"/>
<dbReference type="InterPro" id="IPR054075">
    <property type="entry name" value="Gp53-like_C"/>
</dbReference>
<protein>
    <recommendedName>
        <fullName evidence="1">Putative tail fiber protein gp53-like C-terminal domain-containing protein</fullName>
    </recommendedName>
</protein>
<proteinExistence type="predicted"/>
<accession>A0A2T0I6I0</accession>
<comment type="caution">
    <text evidence="2">The sequence shown here is derived from an EMBL/GenBank/DDBJ whole genome shotgun (WGS) entry which is preliminary data.</text>
</comment>
<dbReference type="Gene3D" id="2.60.40.3940">
    <property type="match status" value="1"/>
</dbReference>
<dbReference type="Pfam" id="PF21882">
    <property type="entry name" value="Gp53-like_C"/>
    <property type="match status" value="1"/>
</dbReference>
<organism evidence="2 3">
    <name type="scientific">Pseudomonas fluorescens</name>
    <dbReference type="NCBI Taxonomy" id="294"/>
    <lineage>
        <taxon>Bacteria</taxon>
        <taxon>Pseudomonadati</taxon>
        <taxon>Pseudomonadota</taxon>
        <taxon>Gammaproteobacteria</taxon>
        <taxon>Pseudomonadales</taxon>
        <taxon>Pseudomonadaceae</taxon>
        <taxon>Pseudomonas</taxon>
    </lineage>
</organism>
<name>A0A2T0I6I0_PSEFL</name>
<sequence>MSADVLAFRRKTAGVWQGWNTIFHSGNLPQATTAIAGVLAIATQAQVNAGTDNFRAVTPATLKGRLDAVLVGSTTEQPGLLRIASSAEVAGGADNNSAVTPMTLRERIAAVLVGASTTVAGILRISTSGEVAGGADNNSAVTPLTLKNRLDALWVSATTVVAGVLKLSTQAQVNAGVDNSTAVTPQTLGVRLAAVIVGATEGVAGIIKVATNDVMIGLTNNSDAVTVAKLRLGFSILGATNGYIVLPVWMGGLIFQWGETSHSGSDTKITSLPMAFPSGVMKAVGGTFSNASVGPQGIIKAVSLNQITTYSSGGYNVSWFVIGW</sequence>
<dbReference type="EMBL" id="PVUH01000011">
    <property type="protein sequence ID" value="PRW90929.1"/>
    <property type="molecule type" value="Genomic_DNA"/>
</dbReference>
<gene>
    <name evidence="2" type="ORF">C7A10_18040</name>
</gene>
<dbReference type="Proteomes" id="UP000239731">
    <property type="component" value="Unassembled WGS sequence"/>
</dbReference>
<feature type="domain" description="Putative tail fiber protein gp53-like C-terminal" evidence="1">
    <location>
        <begin position="251"/>
        <end position="324"/>
    </location>
</feature>
<evidence type="ECO:0000313" key="2">
    <source>
        <dbReference type="EMBL" id="PRW90929.1"/>
    </source>
</evidence>